<dbReference type="InterPro" id="IPR005814">
    <property type="entry name" value="Aminotrans_3"/>
</dbReference>
<protein>
    <submittedName>
        <fullName evidence="4">Glutamate-1-semialdehyde aminotransferase</fullName>
    </submittedName>
</protein>
<dbReference type="PANTHER" id="PTHR43713">
    <property type="entry name" value="GLUTAMATE-1-SEMIALDEHYDE 2,1-AMINOMUTASE"/>
    <property type="match status" value="1"/>
</dbReference>
<dbReference type="CDD" id="cd00610">
    <property type="entry name" value="OAT_like"/>
    <property type="match status" value="1"/>
</dbReference>
<keyword evidence="5" id="KW-1185">Reference proteome</keyword>
<accession>R4KRR5</accession>
<gene>
    <name evidence="4" type="ORF">Desgi_2898</name>
</gene>
<dbReference type="EMBL" id="CP003273">
    <property type="protein sequence ID" value="AGL02296.1"/>
    <property type="molecule type" value="Genomic_DNA"/>
</dbReference>
<comment type="similarity">
    <text evidence="3">Belongs to the class-III pyridoxal-phosphate-dependent aminotransferase family.</text>
</comment>
<dbReference type="Gene3D" id="3.90.1150.10">
    <property type="entry name" value="Aspartate Aminotransferase, domain 1"/>
    <property type="match status" value="1"/>
</dbReference>
<dbReference type="RefSeq" id="WP_006520853.1">
    <property type="nucleotide sequence ID" value="NC_021184.1"/>
</dbReference>
<evidence type="ECO:0000313" key="5">
    <source>
        <dbReference type="Proteomes" id="UP000013520"/>
    </source>
</evidence>
<dbReference type="InterPro" id="IPR015421">
    <property type="entry name" value="PyrdxlP-dep_Trfase_major"/>
</dbReference>
<dbReference type="GO" id="GO:0030170">
    <property type="term" value="F:pyridoxal phosphate binding"/>
    <property type="evidence" value="ECO:0007669"/>
    <property type="project" value="InterPro"/>
</dbReference>
<dbReference type="GO" id="GO:0008483">
    <property type="term" value="F:transaminase activity"/>
    <property type="evidence" value="ECO:0007669"/>
    <property type="project" value="UniProtKB-KW"/>
</dbReference>
<keyword evidence="2 3" id="KW-0663">Pyridoxal phosphate</keyword>
<evidence type="ECO:0000256" key="2">
    <source>
        <dbReference type="ARBA" id="ARBA00022898"/>
    </source>
</evidence>
<dbReference type="AlphaFoldDB" id="R4KRR5"/>
<dbReference type="KEGG" id="dgi:Desgi_2898"/>
<dbReference type="OrthoDB" id="9807885at2"/>
<dbReference type="InterPro" id="IPR015424">
    <property type="entry name" value="PyrdxlP-dep_Trfase"/>
</dbReference>
<keyword evidence="4" id="KW-0032">Aminotransferase</keyword>
<dbReference type="PANTHER" id="PTHR43713:SF3">
    <property type="entry name" value="GLUTAMATE-1-SEMIALDEHYDE 2,1-AMINOMUTASE 1, CHLOROPLASTIC-RELATED"/>
    <property type="match status" value="1"/>
</dbReference>
<dbReference type="Pfam" id="PF00202">
    <property type="entry name" value="Aminotran_3"/>
    <property type="match status" value="1"/>
</dbReference>
<dbReference type="HOGENOM" id="CLU_016922_1_2_9"/>
<dbReference type="STRING" id="767817.Desgi_2898"/>
<evidence type="ECO:0000313" key="4">
    <source>
        <dbReference type="EMBL" id="AGL02296.1"/>
    </source>
</evidence>
<comment type="cofactor">
    <cofactor evidence="1">
        <name>pyridoxal 5'-phosphate</name>
        <dbReference type="ChEBI" id="CHEBI:597326"/>
    </cofactor>
</comment>
<sequence>MKITAESSMARFSEKFKISREFTEKCRKKVPNGYSRQTFNYGPHAIFVDHGDGAYIYTIDGHKLLDLNNNFSVSILGHNNPAINNAIKDVLPKGFSLGNPMKYESKLAEIICSRIESVEKVKFSCSASESCISAARIARGYTGKTKIAKMEGGYHGFIEDLCVSAHPDPSMAGPDDRPVPMADSGGINSYIVENTIILPQNDLAACEKILRENAADIACLFMELQSGAGGIVVLDQEFVKGIRALTEELGIVLIFDETITLRINYHGMQSLYGVKPDLTIMGKIIGGGLPLGAVGGKAEILEVLEKGIVGISGTHHGNNLAAAAGIACLEVMDEAAYDRLNGLAKRIKDELNAWSNRKNYPFMVYGEGSYIAYAFTDKNGRQITTHRDFWRYANNDAILIFALEAATRGFFPVHRGQLALSTPMTDEDIDSFIATTKEIVDGILKN</sequence>
<dbReference type="InterPro" id="IPR015422">
    <property type="entry name" value="PyrdxlP-dep_Trfase_small"/>
</dbReference>
<reference evidence="4 5" key="1">
    <citation type="submission" date="2012-01" db="EMBL/GenBank/DDBJ databases">
        <title>Complete sequence of Desulfotomaculum gibsoniae DSM 7213.</title>
        <authorList>
            <consortium name="US DOE Joint Genome Institute"/>
            <person name="Lucas S."/>
            <person name="Han J."/>
            <person name="Lapidus A."/>
            <person name="Cheng J.-F."/>
            <person name="Goodwin L."/>
            <person name="Pitluck S."/>
            <person name="Peters L."/>
            <person name="Ovchinnikova G."/>
            <person name="Teshima H."/>
            <person name="Detter J.C."/>
            <person name="Han C."/>
            <person name="Tapia R."/>
            <person name="Land M."/>
            <person name="Hauser L."/>
            <person name="Kyrpides N."/>
            <person name="Ivanova N."/>
            <person name="Pagani I."/>
            <person name="Parshina S."/>
            <person name="Plugge C."/>
            <person name="Muyzer G."/>
            <person name="Kuever J."/>
            <person name="Ivanova A."/>
            <person name="Nazina T."/>
            <person name="Klenk H.-P."/>
            <person name="Brambilla E."/>
            <person name="Spring S."/>
            <person name="Stams A.F."/>
            <person name="Woyke T."/>
        </authorList>
    </citation>
    <scope>NUCLEOTIDE SEQUENCE [LARGE SCALE GENOMIC DNA]</scope>
    <source>
        <strain evidence="4 5">DSM 7213</strain>
    </source>
</reference>
<name>R4KRR5_9FIRM</name>
<organism evidence="4 5">
    <name type="scientific">Desulfoscipio gibsoniae DSM 7213</name>
    <dbReference type="NCBI Taxonomy" id="767817"/>
    <lineage>
        <taxon>Bacteria</taxon>
        <taxon>Bacillati</taxon>
        <taxon>Bacillota</taxon>
        <taxon>Clostridia</taxon>
        <taxon>Eubacteriales</taxon>
        <taxon>Desulfallaceae</taxon>
        <taxon>Desulfoscipio</taxon>
    </lineage>
</organism>
<dbReference type="Gene3D" id="3.40.640.10">
    <property type="entry name" value="Type I PLP-dependent aspartate aminotransferase-like (Major domain)"/>
    <property type="match status" value="1"/>
</dbReference>
<evidence type="ECO:0000256" key="1">
    <source>
        <dbReference type="ARBA" id="ARBA00001933"/>
    </source>
</evidence>
<keyword evidence="4" id="KW-0808">Transferase</keyword>
<evidence type="ECO:0000256" key="3">
    <source>
        <dbReference type="RuleBase" id="RU003560"/>
    </source>
</evidence>
<dbReference type="eggNOG" id="COG0001">
    <property type="taxonomic scope" value="Bacteria"/>
</dbReference>
<dbReference type="SUPFAM" id="SSF53383">
    <property type="entry name" value="PLP-dependent transferases"/>
    <property type="match status" value="1"/>
</dbReference>
<proteinExistence type="inferred from homology"/>
<dbReference type="Proteomes" id="UP000013520">
    <property type="component" value="Chromosome"/>
</dbReference>